<dbReference type="SUPFAM" id="SSF52540">
    <property type="entry name" value="P-loop containing nucleoside triphosphate hydrolases"/>
    <property type="match status" value="1"/>
</dbReference>
<comment type="subcellular location">
    <subcellularLocation>
        <location evidence="1">Cell membrane</location>
        <topology evidence="1">Multi-pass membrane protein</topology>
    </subcellularLocation>
</comment>
<organism evidence="13 14">
    <name type="scientific">Streptomyces albireticuli</name>
    <dbReference type="NCBI Taxonomy" id="1940"/>
    <lineage>
        <taxon>Bacteria</taxon>
        <taxon>Bacillati</taxon>
        <taxon>Actinomycetota</taxon>
        <taxon>Actinomycetes</taxon>
        <taxon>Kitasatosporales</taxon>
        <taxon>Streptomycetaceae</taxon>
        <taxon>Streptomyces</taxon>
    </lineage>
</organism>
<evidence type="ECO:0000259" key="11">
    <source>
        <dbReference type="PROSITE" id="PS50893"/>
    </source>
</evidence>
<feature type="domain" description="ABC transmembrane type-1" evidence="12">
    <location>
        <begin position="36"/>
        <end position="307"/>
    </location>
</feature>
<dbReference type="InterPro" id="IPR027417">
    <property type="entry name" value="P-loop_NTPase"/>
</dbReference>
<evidence type="ECO:0000256" key="7">
    <source>
        <dbReference type="ARBA" id="ARBA00022840"/>
    </source>
</evidence>
<dbReference type="FunFam" id="3.40.50.300:FF:001001">
    <property type="entry name" value="Multidrug ABC transporter ATP-binding protein"/>
    <property type="match status" value="1"/>
</dbReference>
<dbReference type="Gene3D" id="1.20.1560.10">
    <property type="entry name" value="ABC transporter type 1, transmembrane domain"/>
    <property type="match status" value="1"/>
</dbReference>
<dbReference type="Proteomes" id="UP000218944">
    <property type="component" value="Unassembled WGS sequence"/>
</dbReference>
<dbReference type="PROSITE" id="PS50929">
    <property type="entry name" value="ABC_TM1F"/>
    <property type="match status" value="1"/>
</dbReference>
<dbReference type="InterPro" id="IPR039421">
    <property type="entry name" value="Type_1_exporter"/>
</dbReference>
<gene>
    <name evidence="13" type="ORF">CK936_31205</name>
</gene>
<dbReference type="Gene3D" id="3.40.50.300">
    <property type="entry name" value="P-loop containing nucleotide triphosphate hydrolases"/>
    <property type="match status" value="1"/>
</dbReference>
<dbReference type="GO" id="GO:0016887">
    <property type="term" value="F:ATP hydrolysis activity"/>
    <property type="evidence" value="ECO:0007669"/>
    <property type="project" value="InterPro"/>
</dbReference>
<keyword evidence="9 10" id="KW-0472">Membrane</keyword>
<evidence type="ECO:0000256" key="1">
    <source>
        <dbReference type="ARBA" id="ARBA00004651"/>
    </source>
</evidence>
<name>A0A2A2D1B5_9ACTN</name>
<sequence>MTVLPVVSSQEARRHARRLVLKHPGELATVLGLHGLSTACGLTAPRLLGDLVEDVRAGVDSVSTAAVLILAFVLAQSLLLGLAVSSTARLSEKVVAELREEFLDDLLRLPLARVEEAGVGDVLTRSTRDVDALARVARYALPSTLVALTTIATTVGALLLTGWLMVVPVLLLVPVLWPVTRWYLGRAREGYLRERTSYAQTAETLAETVAGARTVEALSRVPQRTARMDRAVEKTYGAQRHTLWLRSVFLPVTDTAIALPTVLTVVLGGLAYDQGWVSLAGVTAATLYTQQLTGQIDILLFWQDKLQVGGASLARLLGVRQEADPEHAAAAPERAAAHRDLRLSGAGFAYTDGQEVLRDIDLTIRQGERVAVVGPSGAGKTTLVRLLTGTDRPSTGTVTVGDVPLADIPRSTLRAEIALVTQDHHIFRGTLRDNLLLAAPEADEKELRAALEAVGAWDWACETGLDASLQGPGAELAPDRAQQLSLARLLLSDPHTLVLDEATSLLSPRSARDVERSLAAVTAGRTVISVAHRLHTAHDADRVLVMDGGRIVEDGSHTELLRKDGAYAALWRSWHGAGV</sequence>
<evidence type="ECO:0000313" key="13">
    <source>
        <dbReference type="EMBL" id="PAU45122.1"/>
    </source>
</evidence>
<keyword evidence="14" id="KW-1185">Reference proteome</keyword>
<evidence type="ECO:0000313" key="14">
    <source>
        <dbReference type="Proteomes" id="UP000218944"/>
    </source>
</evidence>
<feature type="domain" description="ABC transporter" evidence="11">
    <location>
        <begin position="341"/>
        <end position="573"/>
    </location>
</feature>
<comment type="caution">
    <text evidence="13">The sequence shown here is derived from an EMBL/GenBank/DDBJ whole genome shotgun (WGS) entry which is preliminary data.</text>
</comment>
<dbReference type="InterPro" id="IPR003439">
    <property type="entry name" value="ABC_transporter-like_ATP-bd"/>
</dbReference>
<dbReference type="Pfam" id="PF00664">
    <property type="entry name" value="ABC_membrane"/>
    <property type="match status" value="1"/>
</dbReference>
<evidence type="ECO:0000256" key="8">
    <source>
        <dbReference type="ARBA" id="ARBA00022989"/>
    </source>
</evidence>
<dbReference type="PROSITE" id="PS50893">
    <property type="entry name" value="ABC_TRANSPORTER_2"/>
    <property type="match status" value="1"/>
</dbReference>
<feature type="transmembrane region" description="Helical" evidence="10">
    <location>
        <begin position="139"/>
        <end position="159"/>
    </location>
</feature>
<keyword evidence="5 10" id="KW-0812">Transmembrane</keyword>
<dbReference type="GO" id="GO:0005524">
    <property type="term" value="F:ATP binding"/>
    <property type="evidence" value="ECO:0007669"/>
    <property type="project" value="UniProtKB-KW"/>
</dbReference>
<protein>
    <submittedName>
        <fullName evidence="13">Multidrug ABC transporter ATP-binding protein</fullName>
    </submittedName>
</protein>
<keyword evidence="6" id="KW-0547">Nucleotide-binding</keyword>
<dbReference type="InterPro" id="IPR003593">
    <property type="entry name" value="AAA+_ATPase"/>
</dbReference>
<dbReference type="RefSeq" id="WP_095584297.1">
    <property type="nucleotide sequence ID" value="NZ_JAJQQS010000014.1"/>
</dbReference>
<feature type="transmembrane region" description="Helical" evidence="10">
    <location>
        <begin position="65"/>
        <end position="84"/>
    </location>
</feature>
<proteinExistence type="predicted"/>
<dbReference type="GO" id="GO:0015421">
    <property type="term" value="F:ABC-type oligopeptide transporter activity"/>
    <property type="evidence" value="ECO:0007669"/>
    <property type="project" value="TreeGrafter"/>
</dbReference>
<dbReference type="InterPro" id="IPR011527">
    <property type="entry name" value="ABC1_TM_dom"/>
</dbReference>
<evidence type="ECO:0000256" key="9">
    <source>
        <dbReference type="ARBA" id="ARBA00023136"/>
    </source>
</evidence>
<dbReference type="AlphaFoldDB" id="A0A2A2D1B5"/>
<dbReference type="SUPFAM" id="SSF90123">
    <property type="entry name" value="ABC transporter transmembrane region"/>
    <property type="match status" value="1"/>
</dbReference>
<dbReference type="PANTHER" id="PTHR43394:SF1">
    <property type="entry name" value="ATP-BINDING CASSETTE SUB-FAMILY B MEMBER 10, MITOCHONDRIAL"/>
    <property type="match status" value="1"/>
</dbReference>
<evidence type="ECO:0000256" key="6">
    <source>
        <dbReference type="ARBA" id="ARBA00022741"/>
    </source>
</evidence>
<dbReference type="CDD" id="cd07346">
    <property type="entry name" value="ABC_6TM_exporters"/>
    <property type="match status" value="1"/>
</dbReference>
<reference evidence="13 14" key="1">
    <citation type="submission" date="2017-08" db="EMBL/GenBank/DDBJ databases">
        <title>Genome sequence of Streptomyces albireticuli NRRL B-1670.</title>
        <authorList>
            <person name="Graham D.E."/>
            <person name="Mahan K.M."/>
            <person name="Klingeman D.M."/>
            <person name="Hettich R.L."/>
            <person name="Parry R.J."/>
            <person name="Spain J.C."/>
        </authorList>
    </citation>
    <scope>NUCLEOTIDE SEQUENCE [LARGE SCALE GENOMIC DNA]</scope>
    <source>
        <strain evidence="13 14">NRRL B-1670</strain>
    </source>
</reference>
<evidence type="ECO:0000256" key="3">
    <source>
        <dbReference type="ARBA" id="ARBA00022475"/>
    </source>
</evidence>
<evidence type="ECO:0000256" key="10">
    <source>
        <dbReference type="SAM" id="Phobius"/>
    </source>
</evidence>
<keyword evidence="2" id="KW-0813">Transport</keyword>
<evidence type="ECO:0000256" key="2">
    <source>
        <dbReference type="ARBA" id="ARBA00022448"/>
    </source>
</evidence>
<dbReference type="InterPro" id="IPR036640">
    <property type="entry name" value="ABC1_TM_sf"/>
</dbReference>
<dbReference type="SMART" id="SM00382">
    <property type="entry name" value="AAA"/>
    <property type="match status" value="1"/>
</dbReference>
<keyword evidence="4" id="KW-0997">Cell inner membrane</keyword>
<dbReference type="Pfam" id="PF00005">
    <property type="entry name" value="ABC_tran"/>
    <property type="match status" value="1"/>
</dbReference>
<accession>A0A2A2D1B5</accession>
<keyword evidence="8 10" id="KW-1133">Transmembrane helix</keyword>
<keyword evidence="7 13" id="KW-0067">ATP-binding</keyword>
<dbReference type="EMBL" id="NSJV01000586">
    <property type="protein sequence ID" value="PAU45122.1"/>
    <property type="molecule type" value="Genomic_DNA"/>
</dbReference>
<keyword evidence="3" id="KW-1003">Cell membrane</keyword>
<evidence type="ECO:0000259" key="12">
    <source>
        <dbReference type="PROSITE" id="PS50929"/>
    </source>
</evidence>
<dbReference type="PANTHER" id="PTHR43394">
    <property type="entry name" value="ATP-DEPENDENT PERMEASE MDL1, MITOCHONDRIAL"/>
    <property type="match status" value="1"/>
</dbReference>
<evidence type="ECO:0000256" key="4">
    <source>
        <dbReference type="ARBA" id="ARBA00022519"/>
    </source>
</evidence>
<dbReference type="GO" id="GO:0005886">
    <property type="term" value="C:plasma membrane"/>
    <property type="evidence" value="ECO:0007669"/>
    <property type="project" value="UniProtKB-SubCell"/>
</dbReference>
<feature type="transmembrane region" description="Helical" evidence="10">
    <location>
        <begin position="165"/>
        <end position="184"/>
    </location>
</feature>
<evidence type="ECO:0000256" key="5">
    <source>
        <dbReference type="ARBA" id="ARBA00022692"/>
    </source>
</evidence>